<protein>
    <submittedName>
        <fullName evidence="4">NUDIX domain-containing protein</fullName>
    </submittedName>
</protein>
<dbReference type="InterPro" id="IPR015797">
    <property type="entry name" value="NUDIX_hydrolase-like_dom_sf"/>
</dbReference>
<dbReference type="PANTHER" id="PTHR43046">
    <property type="entry name" value="GDP-MANNOSE MANNOSYL HYDROLASE"/>
    <property type="match status" value="1"/>
</dbReference>
<dbReference type="InterPro" id="IPR020084">
    <property type="entry name" value="NUDIX_hydrolase_CS"/>
</dbReference>
<comment type="cofactor">
    <cofactor evidence="1">
        <name>Mg(2+)</name>
        <dbReference type="ChEBI" id="CHEBI:18420"/>
    </cofactor>
</comment>
<dbReference type="EMBL" id="JAXCLA010000003">
    <property type="protein sequence ID" value="MDY0744628.1"/>
    <property type="molecule type" value="Genomic_DNA"/>
</dbReference>
<keyword evidence="2" id="KW-0378">Hydrolase</keyword>
<proteinExistence type="predicted"/>
<evidence type="ECO:0000313" key="5">
    <source>
        <dbReference type="Proteomes" id="UP001285263"/>
    </source>
</evidence>
<dbReference type="Pfam" id="PF00293">
    <property type="entry name" value="NUDIX"/>
    <property type="match status" value="1"/>
</dbReference>
<dbReference type="RefSeq" id="WP_320422544.1">
    <property type="nucleotide sequence ID" value="NZ_JAXCLA010000003.1"/>
</dbReference>
<sequence length="149" mass="16047">MPHTQTIFIAAALITRADGRALLVRKRGTSAFMQAGGKLEPAEAAADALCRELSEELGLIVDPSEPEHLGRFSAPAANEPGCTVVAEVFHLQIETPIQAAAEIEEITWVDPQEAVALPLAPLTRDHLLPLWISRSPTASTPRHHPAPDR</sequence>
<evidence type="ECO:0000259" key="3">
    <source>
        <dbReference type="PROSITE" id="PS51462"/>
    </source>
</evidence>
<dbReference type="Gene3D" id="3.90.79.10">
    <property type="entry name" value="Nucleoside Triphosphate Pyrophosphohydrolase"/>
    <property type="match status" value="1"/>
</dbReference>
<organism evidence="4 5">
    <name type="scientific">Roseateles agri</name>
    <dbReference type="NCBI Taxonomy" id="3098619"/>
    <lineage>
        <taxon>Bacteria</taxon>
        <taxon>Pseudomonadati</taxon>
        <taxon>Pseudomonadota</taxon>
        <taxon>Betaproteobacteria</taxon>
        <taxon>Burkholderiales</taxon>
        <taxon>Sphaerotilaceae</taxon>
        <taxon>Roseateles</taxon>
    </lineage>
</organism>
<dbReference type="PANTHER" id="PTHR43046:SF2">
    <property type="entry name" value="8-OXO-DGTP DIPHOSPHATASE-RELATED"/>
    <property type="match status" value="1"/>
</dbReference>
<feature type="domain" description="Nudix hydrolase" evidence="3">
    <location>
        <begin position="4"/>
        <end position="133"/>
    </location>
</feature>
<dbReference type="PROSITE" id="PS51462">
    <property type="entry name" value="NUDIX"/>
    <property type="match status" value="1"/>
</dbReference>
<gene>
    <name evidence="4" type="ORF">SNE35_08925</name>
</gene>
<evidence type="ECO:0000313" key="4">
    <source>
        <dbReference type="EMBL" id="MDY0744628.1"/>
    </source>
</evidence>
<comment type="caution">
    <text evidence="4">The sequence shown here is derived from an EMBL/GenBank/DDBJ whole genome shotgun (WGS) entry which is preliminary data.</text>
</comment>
<accession>A0ABU5DED0</accession>
<dbReference type="InterPro" id="IPR000086">
    <property type="entry name" value="NUDIX_hydrolase_dom"/>
</dbReference>
<dbReference type="Proteomes" id="UP001285263">
    <property type="component" value="Unassembled WGS sequence"/>
</dbReference>
<dbReference type="SUPFAM" id="SSF55811">
    <property type="entry name" value="Nudix"/>
    <property type="match status" value="1"/>
</dbReference>
<dbReference type="CDD" id="cd04690">
    <property type="entry name" value="NUDIX_Hydrolase"/>
    <property type="match status" value="1"/>
</dbReference>
<name>A0ABU5DED0_9BURK</name>
<keyword evidence="5" id="KW-1185">Reference proteome</keyword>
<dbReference type="PROSITE" id="PS00893">
    <property type="entry name" value="NUDIX_BOX"/>
    <property type="match status" value="1"/>
</dbReference>
<evidence type="ECO:0000256" key="2">
    <source>
        <dbReference type="ARBA" id="ARBA00022801"/>
    </source>
</evidence>
<reference evidence="4 5" key="1">
    <citation type="submission" date="2023-11" db="EMBL/GenBank/DDBJ databases">
        <title>Paucibacter sp. nov., isolated from fresh soil in Korea.</title>
        <authorList>
            <person name="Le N.T.T."/>
        </authorList>
    </citation>
    <scope>NUCLEOTIDE SEQUENCE [LARGE SCALE GENOMIC DNA]</scope>
    <source>
        <strain evidence="4 5">R3-3</strain>
    </source>
</reference>
<evidence type="ECO:0000256" key="1">
    <source>
        <dbReference type="ARBA" id="ARBA00001946"/>
    </source>
</evidence>